<gene>
    <name evidence="4" type="ORF">EWH12_10460</name>
</gene>
<sequence>QTFPTMLSPGNTSPCHHSLHLVAKTAESQHAGIAQQLSDRALNSLERRTKMDRQALAGMLQGTRRSLPTQKLSMDRPNDVVTLDALLERVDDLELGSEQVEALREARKRLNGKLETSGQLAEWDGDEIVFDASDLIEYFAHNRLPTGIQRVQIATITDSIRNRPAGSVKVCCFSDQDSSWSQVSTEGFLTLCSLALESGDRTDPLWLDAYTELKIDISLASPLKFKIGAFLVNLGTSWWLRDYFLFVREAKRLYGVRYIPFVHDLIPIVTPQYCVKELTQEFIEWVSGVFLHADFFLVNSRATKGDLLKVAKTLGYEVNDDDVAVIPLDAQFRDANQELPSVRKLRDWQLAPNDFALMVSTIEVRKNHAAAFDAWLALIEKYGVRRVPKLVCVGKPGWLNDAIYAQIQQSPLLRSCVVMLSGLSDEELGLLYNSCRFTLYPSHYEGWGLPATESLCYGKVPLLADNSSLPEAGGEFGVYFESGSLADLIEKAEALIFDDAYRAGLEDKIKAGFRPRKWQDIANQIGHEIEAFVARTPTPTNEAGEVVERFQPIQFGAHYPIGRSREQRIWKGSGTAEIFRSGAGWWWLEDWGCWTKTGGGDLALRFVDQKGPVRGFVQLHAPGGEPTKYEISAPTVGVFVEGTLDPSEFRWVAIDIPDIAPTEGFHIRFKSVNPIDLNALTDGADPRTIAVGVGGFYFCHADDLIARANFIEAIAIGGLKQLAFNREPIAR</sequence>
<keyword evidence="1 4" id="KW-0808">Transferase</keyword>
<organism evidence="4 5">
    <name type="scientific">Sphingobium cupriresistens</name>
    <dbReference type="NCBI Taxonomy" id="1132417"/>
    <lineage>
        <taxon>Bacteria</taxon>
        <taxon>Pseudomonadati</taxon>
        <taxon>Pseudomonadota</taxon>
        <taxon>Alphaproteobacteria</taxon>
        <taxon>Sphingomonadales</taxon>
        <taxon>Sphingomonadaceae</taxon>
        <taxon>Sphingobium</taxon>
    </lineage>
</organism>
<dbReference type="Proteomes" id="UP000291572">
    <property type="component" value="Unassembled WGS sequence"/>
</dbReference>
<feature type="non-terminal residue" evidence="4">
    <location>
        <position position="1"/>
    </location>
</feature>
<evidence type="ECO:0000313" key="5">
    <source>
        <dbReference type="Proteomes" id="UP000291572"/>
    </source>
</evidence>
<dbReference type="AlphaFoldDB" id="A0A8G1ZGL2"/>
<evidence type="ECO:0000259" key="3">
    <source>
        <dbReference type="Pfam" id="PF00534"/>
    </source>
</evidence>
<evidence type="ECO:0000256" key="1">
    <source>
        <dbReference type="ARBA" id="ARBA00022679"/>
    </source>
</evidence>
<evidence type="ECO:0000256" key="2">
    <source>
        <dbReference type="SAM" id="Coils"/>
    </source>
</evidence>
<dbReference type="SUPFAM" id="SSF53756">
    <property type="entry name" value="UDP-Glycosyltransferase/glycogen phosphorylase"/>
    <property type="match status" value="1"/>
</dbReference>
<proteinExistence type="predicted"/>
<feature type="domain" description="Glycosyl transferase family 1" evidence="3">
    <location>
        <begin position="354"/>
        <end position="503"/>
    </location>
</feature>
<dbReference type="InterPro" id="IPR001296">
    <property type="entry name" value="Glyco_trans_1"/>
</dbReference>
<comment type="caution">
    <text evidence="4">The sequence shown here is derived from an EMBL/GenBank/DDBJ whole genome shotgun (WGS) entry which is preliminary data.</text>
</comment>
<accession>A0A8G1ZGL2</accession>
<dbReference type="OrthoDB" id="9790710at2"/>
<evidence type="ECO:0000313" key="4">
    <source>
        <dbReference type="EMBL" id="RYM11113.1"/>
    </source>
</evidence>
<dbReference type="RefSeq" id="WP_129926518.1">
    <property type="nucleotide sequence ID" value="NZ_SEOO01000014.1"/>
</dbReference>
<dbReference type="EMBL" id="SEOO01000014">
    <property type="protein sequence ID" value="RYM11113.1"/>
    <property type="molecule type" value="Genomic_DNA"/>
</dbReference>
<keyword evidence="2" id="KW-0175">Coiled coil</keyword>
<feature type="coiled-coil region" evidence="2">
    <location>
        <begin position="83"/>
        <end position="113"/>
    </location>
</feature>
<dbReference type="Gene3D" id="3.40.50.2000">
    <property type="entry name" value="Glycogen Phosphorylase B"/>
    <property type="match status" value="1"/>
</dbReference>
<protein>
    <submittedName>
        <fullName evidence="4">Glycosyltransferase family 1 protein</fullName>
    </submittedName>
</protein>
<dbReference type="Pfam" id="PF00534">
    <property type="entry name" value="Glycos_transf_1"/>
    <property type="match status" value="1"/>
</dbReference>
<name>A0A8G1ZGL2_9SPHN</name>
<dbReference type="GO" id="GO:0016757">
    <property type="term" value="F:glycosyltransferase activity"/>
    <property type="evidence" value="ECO:0007669"/>
    <property type="project" value="InterPro"/>
</dbReference>
<dbReference type="PANTHER" id="PTHR46401">
    <property type="entry name" value="GLYCOSYLTRANSFERASE WBBK-RELATED"/>
    <property type="match status" value="1"/>
</dbReference>
<reference evidence="4 5" key="1">
    <citation type="submission" date="2019-02" db="EMBL/GenBank/DDBJ databases">
        <authorList>
            <person name="Feng G."/>
        </authorList>
    </citation>
    <scope>NUCLEOTIDE SEQUENCE [LARGE SCALE GENOMIC DNA]</scope>
    <source>
        <strain evidence="4 5">CCTCC AB 2011146</strain>
    </source>
</reference>
<dbReference type="CDD" id="cd03809">
    <property type="entry name" value="GT4_MtfB-like"/>
    <property type="match status" value="1"/>
</dbReference>
<dbReference type="PANTHER" id="PTHR46401:SF2">
    <property type="entry name" value="GLYCOSYLTRANSFERASE WBBK-RELATED"/>
    <property type="match status" value="1"/>
</dbReference>